<dbReference type="ExpressionAtlas" id="A0A1D6KXG0">
    <property type="expression patterns" value="baseline and differential"/>
</dbReference>
<comment type="subcellular location">
    <subcellularLocation>
        <location evidence="1">Cell membrane</location>
    </subcellularLocation>
</comment>
<evidence type="ECO:0000256" key="1">
    <source>
        <dbReference type="ARBA" id="ARBA00004236"/>
    </source>
</evidence>
<keyword evidence="3 5" id="KW-0472">Membrane</keyword>
<reference evidence="6" key="1">
    <citation type="submission" date="2015-12" db="EMBL/GenBank/DDBJ databases">
        <title>Update maize B73 reference genome by single molecule sequencing technologies.</title>
        <authorList>
            <consortium name="Maize Genome Sequencing Project"/>
            <person name="Ware D."/>
        </authorList>
    </citation>
    <scope>NUCLEOTIDE SEQUENCE [LARGE SCALE GENOMIC DNA]</scope>
    <source>
        <tissue evidence="6">Seedling</tissue>
    </source>
</reference>
<evidence type="ECO:0000256" key="4">
    <source>
        <dbReference type="ARBA" id="ARBA00023224"/>
    </source>
</evidence>
<protein>
    <submittedName>
        <fullName evidence="6">AGG2</fullName>
    </submittedName>
</protein>
<keyword evidence="4" id="KW-0807">Transducer</keyword>
<dbReference type="InParanoid" id="A0A1D6KXG0"/>
<feature type="transmembrane region" description="Helical" evidence="5">
    <location>
        <begin position="84"/>
        <end position="104"/>
    </location>
</feature>
<dbReference type="GO" id="GO:0005886">
    <property type="term" value="C:plasma membrane"/>
    <property type="evidence" value="ECO:0007669"/>
    <property type="project" value="UniProtKB-SubCell"/>
</dbReference>
<dbReference type="PANTHER" id="PTHR35129">
    <property type="entry name" value="GUANINE NUCLEOTIDE-BINDING PROTEIN SUBUNIT GAMMA 1"/>
    <property type="match status" value="1"/>
</dbReference>
<keyword evidence="2" id="KW-1003">Cell membrane</keyword>
<evidence type="ECO:0000313" key="6">
    <source>
        <dbReference type="EMBL" id="ONM07142.1"/>
    </source>
</evidence>
<dbReference type="SMR" id="A0A1D6KXG0"/>
<dbReference type="AlphaFoldDB" id="A0A1D6KXG0"/>
<keyword evidence="5" id="KW-1133">Transmembrane helix</keyword>
<sequence length="143" mass="16510">MQVGDGGGDSADLRGRHRIQAELKKLEQEARFLESKTLLILLHQMIGDSVLKTETSDEACAIECRRNLKSSIKRIRYHLRCKSNFYMACCWRLTGLFYVARFLIAMERKADPLLPVSAGPVNQSWDRWFEGPQDLRGCKCWFL</sequence>
<dbReference type="STRING" id="4577.A0A1D6KXG0"/>
<keyword evidence="5" id="KW-0812">Transmembrane</keyword>
<dbReference type="InterPro" id="IPR045878">
    <property type="entry name" value="GG1/2"/>
</dbReference>
<accession>A0A1D6KXG0</accession>
<dbReference type="EMBL" id="CM007647">
    <property type="protein sequence ID" value="ONM07142.1"/>
    <property type="molecule type" value="Genomic_DNA"/>
</dbReference>
<evidence type="ECO:0000256" key="5">
    <source>
        <dbReference type="SAM" id="Phobius"/>
    </source>
</evidence>
<gene>
    <name evidence="6" type="ORF">ZEAMMB73_Zm00001d033287</name>
</gene>
<proteinExistence type="predicted"/>
<organism evidence="6">
    <name type="scientific">Zea mays</name>
    <name type="common">Maize</name>
    <dbReference type="NCBI Taxonomy" id="4577"/>
    <lineage>
        <taxon>Eukaryota</taxon>
        <taxon>Viridiplantae</taxon>
        <taxon>Streptophyta</taxon>
        <taxon>Embryophyta</taxon>
        <taxon>Tracheophyta</taxon>
        <taxon>Spermatophyta</taxon>
        <taxon>Magnoliopsida</taxon>
        <taxon>Liliopsida</taxon>
        <taxon>Poales</taxon>
        <taxon>Poaceae</taxon>
        <taxon>PACMAD clade</taxon>
        <taxon>Panicoideae</taxon>
        <taxon>Andropogonodae</taxon>
        <taxon>Andropogoneae</taxon>
        <taxon>Tripsacinae</taxon>
        <taxon>Zea</taxon>
    </lineage>
</organism>
<name>A0A1D6KXG0_MAIZE</name>
<evidence type="ECO:0000256" key="3">
    <source>
        <dbReference type="ARBA" id="ARBA00023136"/>
    </source>
</evidence>
<dbReference type="PANTHER" id="PTHR35129:SF1">
    <property type="entry name" value="GUANINE NUCLEOTIDE-BINDING PROTEIN SUBUNIT GAMMA 1"/>
    <property type="match status" value="1"/>
</dbReference>
<dbReference type="FunCoup" id="A0A1D6KXG0">
    <property type="interactions" value="1188"/>
</dbReference>
<dbReference type="GO" id="GO:0007165">
    <property type="term" value="P:signal transduction"/>
    <property type="evidence" value="ECO:0007669"/>
    <property type="project" value="UniProtKB-KW"/>
</dbReference>
<evidence type="ECO:0000256" key="2">
    <source>
        <dbReference type="ARBA" id="ARBA00022475"/>
    </source>
</evidence>